<evidence type="ECO:0000259" key="1">
    <source>
        <dbReference type="PROSITE" id="PS51085"/>
    </source>
</evidence>
<dbReference type="AlphaFoldDB" id="A0A514BSW7"/>
<dbReference type="PROSITE" id="PS51085">
    <property type="entry name" value="2FE2S_FER_2"/>
    <property type="match status" value="1"/>
</dbReference>
<evidence type="ECO:0000313" key="3">
    <source>
        <dbReference type="EMBL" id="QDH70488.1"/>
    </source>
</evidence>
<dbReference type="EMBL" id="CP041242">
    <property type="protein sequence ID" value="QDH70488.1"/>
    <property type="molecule type" value="Genomic_DNA"/>
</dbReference>
<dbReference type="InterPro" id="IPR012675">
    <property type="entry name" value="Beta-grasp_dom_sf"/>
</dbReference>
<dbReference type="PRINTS" id="PR00410">
    <property type="entry name" value="PHEHYDRXLASE"/>
</dbReference>
<dbReference type="InterPro" id="IPR050415">
    <property type="entry name" value="MRET"/>
</dbReference>
<dbReference type="Gene3D" id="2.40.30.10">
    <property type="entry name" value="Translation factors"/>
    <property type="match status" value="1"/>
</dbReference>
<dbReference type="RefSeq" id="WP_141623823.1">
    <property type="nucleotide sequence ID" value="NZ_CP041242.1"/>
</dbReference>
<feature type="domain" description="FAD-binding FR-type" evidence="2">
    <location>
        <begin position="42"/>
        <end position="144"/>
    </location>
</feature>
<accession>A0A514BSW7</accession>
<dbReference type="Pfam" id="PF00970">
    <property type="entry name" value="FAD_binding_6"/>
    <property type="match status" value="1"/>
</dbReference>
<feature type="domain" description="2Fe-2S ferredoxin-type" evidence="1">
    <location>
        <begin position="284"/>
        <end position="368"/>
    </location>
</feature>
<evidence type="ECO:0000313" key="4">
    <source>
        <dbReference type="Proteomes" id="UP000317199"/>
    </source>
</evidence>
<dbReference type="InterPro" id="IPR017927">
    <property type="entry name" value="FAD-bd_FR_type"/>
</dbReference>
<keyword evidence="4" id="KW-1185">Reference proteome</keyword>
<dbReference type="CDD" id="cd00207">
    <property type="entry name" value="fer2"/>
    <property type="match status" value="1"/>
</dbReference>
<dbReference type="SUPFAM" id="SSF52343">
    <property type="entry name" value="Ferredoxin reductase-like, C-terminal NADP-linked domain"/>
    <property type="match status" value="1"/>
</dbReference>
<organism evidence="3 4">
    <name type="scientific">Marilutibacter alkalisoli</name>
    <dbReference type="NCBI Taxonomy" id="2591633"/>
    <lineage>
        <taxon>Bacteria</taxon>
        <taxon>Pseudomonadati</taxon>
        <taxon>Pseudomonadota</taxon>
        <taxon>Gammaproteobacteria</taxon>
        <taxon>Lysobacterales</taxon>
        <taxon>Lysobacteraceae</taxon>
        <taxon>Marilutibacter</taxon>
    </lineage>
</organism>
<dbReference type="InterPro" id="IPR008333">
    <property type="entry name" value="Cbr1-like_FAD-bd_dom"/>
</dbReference>
<dbReference type="InterPro" id="IPR036010">
    <property type="entry name" value="2Fe-2S_ferredoxin-like_sf"/>
</dbReference>
<dbReference type="SUPFAM" id="SSF54292">
    <property type="entry name" value="2Fe-2S ferredoxin-like"/>
    <property type="match status" value="1"/>
</dbReference>
<dbReference type="InterPro" id="IPR001433">
    <property type="entry name" value="OxRdtase_FAD/NAD-bd"/>
</dbReference>
<dbReference type="Gene3D" id="3.40.50.80">
    <property type="entry name" value="Nucleotide-binding domain of ferredoxin-NADP reductase (FNR) module"/>
    <property type="match status" value="1"/>
</dbReference>
<name>A0A514BSW7_9GAMM</name>
<dbReference type="Pfam" id="PF00111">
    <property type="entry name" value="Fer2"/>
    <property type="match status" value="1"/>
</dbReference>
<evidence type="ECO:0000259" key="2">
    <source>
        <dbReference type="PROSITE" id="PS51384"/>
    </source>
</evidence>
<dbReference type="OrthoDB" id="9796486at2"/>
<proteinExistence type="predicted"/>
<dbReference type="PROSITE" id="PS51384">
    <property type="entry name" value="FAD_FR"/>
    <property type="match status" value="1"/>
</dbReference>
<dbReference type="InterPro" id="IPR017938">
    <property type="entry name" value="Riboflavin_synthase-like_b-brl"/>
</dbReference>
<dbReference type="Proteomes" id="UP000317199">
    <property type="component" value="Chromosome"/>
</dbReference>
<dbReference type="KEGG" id="lyj:FKV23_10650"/>
<dbReference type="GO" id="GO:0016491">
    <property type="term" value="F:oxidoreductase activity"/>
    <property type="evidence" value="ECO:0007669"/>
    <property type="project" value="InterPro"/>
</dbReference>
<gene>
    <name evidence="3" type="ORF">FKV23_10650</name>
</gene>
<dbReference type="InterPro" id="IPR001041">
    <property type="entry name" value="2Fe-2S_ferredoxin-type"/>
</dbReference>
<dbReference type="InterPro" id="IPR039261">
    <property type="entry name" value="FNR_nucleotide-bd"/>
</dbReference>
<dbReference type="CDD" id="cd06216">
    <property type="entry name" value="FNR_iron_sulfur_binding_2"/>
    <property type="match status" value="1"/>
</dbReference>
<dbReference type="SUPFAM" id="SSF63380">
    <property type="entry name" value="Riboflavin synthase domain-like"/>
    <property type="match status" value="1"/>
</dbReference>
<dbReference type="Pfam" id="PF00175">
    <property type="entry name" value="NAD_binding_1"/>
    <property type="match status" value="1"/>
</dbReference>
<dbReference type="GO" id="GO:0051536">
    <property type="term" value="F:iron-sulfur cluster binding"/>
    <property type="evidence" value="ECO:0007669"/>
    <property type="project" value="InterPro"/>
</dbReference>
<reference evidence="3 4" key="1">
    <citation type="submission" date="2019-06" db="EMBL/GenBank/DDBJ databases">
        <title>Lysobacter alkalisoli sp. nov. isolated from saline-alkali soil.</title>
        <authorList>
            <person name="Sun J.-Q."/>
            <person name="Xu L."/>
        </authorList>
    </citation>
    <scope>NUCLEOTIDE SEQUENCE [LARGE SCALE GENOMIC DNA]</scope>
    <source>
        <strain evidence="3 4">SJ-36</strain>
    </source>
</reference>
<dbReference type="PANTHER" id="PTHR47354">
    <property type="entry name" value="NADH OXIDOREDUCTASE HCR"/>
    <property type="match status" value="1"/>
</dbReference>
<protein>
    <submittedName>
        <fullName evidence="3">Ferredoxin reductase</fullName>
    </submittedName>
</protein>
<sequence>MSARPRPSRSSHSTGLRSWLRPLVTPHVFDFWASRVHPLWTWERPLAQLVERRRESCDTVTLLLRPNRHWAGFRPGQHVNLGVEIGGARITRSYSLSQPPRADGLVAITVKQMPGGRVSPNLFERAEKGEIFEIGPAFGDMTLPEQPRGEWLFLAAGSGITPLMSMLRGLAAEGMPVPLALVYWARRREEMCFVDELRALAAAHDGFTLHLLLTREQPREADEHEGRIGEALLSSLVPDLAGRQVMACGPGGFVESARELLDGRVRSFQSEAFTLPDVPVTDEGEVELTLARRGKVLRVPRGRTLLAALEAEGLRPPSGCRMGICNTCACGKSAGSVRHLPSGELVHENMSALKLCIHSAVTDLTLDL</sequence>
<dbReference type="Gene3D" id="3.10.20.30">
    <property type="match status" value="1"/>
</dbReference>
<dbReference type="PANTHER" id="PTHR47354:SF3">
    <property type="entry name" value="OXIDOREDUCTASE-RELATED"/>
    <property type="match status" value="1"/>
</dbReference>